<sequence>CEYGETVEAVDSSRGFQSCARALVRIALTHPPRRHNSRYTRRHHGLQLGQAISHEAGPRRGEPGQRTSPHRETPGKLFRQVRAQARQLPLQRRADVHDDVHGKVHGGMEPGQLGLHQQDTTGAGQPVTRQILLLRRRKRERNTEYCMGCTILLCFILLDGTRGIWGSQYLGCVKGGTLDRHLDRSPTVAVFIYMKEYKA</sequence>
<evidence type="ECO:0000313" key="3">
    <source>
        <dbReference type="Proteomes" id="UP000036947"/>
    </source>
</evidence>
<keyword evidence="3" id="KW-1185">Reference proteome</keyword>
<dbReference type="AlphaFoldDB" id="A0A0L0NLU2"/>
<feature type="region of interest" description="Disordered" evidence="1">
    <location>
        <begin position="49"/>
        <end position="75"/>
    </location>
</feature>
<protein>
    <submittedName>
        <fullName evidence="2">Uncharacterized protein</fullName>
    </submittedName>
</protein>
<accession>A0A0L0NLU2</accession>
<evidence type="ECO:0000256" key="1">
    <source>
        <dbReference type="SAM" id="MobiDB-lite"/>
    </source>
</evidence>
<proteinExistence type="predicted"/>
<feature type="compositionally biased region" description="Basic and acidic residues" evidence="1">
    <location>
        <begin position="56"/>
        <end position="74"/>
    </location>
</feature>
<gene>
    <name evidence="2" type="ORF">TOPH_00645</name>
</gene>
<comment type="caution">
    <text evidence="2">The sequence shown here is derived from an EMBL/GenBank/DDBJ whole genome shotgun (WGS) entry which is preliminary data.</text>
</comment>
<feature type="non-terminal residue" evidence="2">
    <location>
        <position position="1"/>
    </location>
</feature>
<reference evidence="2 3" key="1">
    <citation type="journal article" date="2015" name="BMC Genomics">
        <title>The genome of the truffle-parasite Tolypocladium ophioglossoides and the evolution of antifungal peptaibiotics.</title>
        <authorList>
            <person name="Quandt C.A."/>
            <person name="Bushley K.E."/>
            <person name="Spatafora J.W."/>
        </authorList>
    </citation>
    <scope>NUCLEOTIDE SEQUENCE [LARGE SCALE GENOMIC DNA]</scope>
    <source>
        <strain evidence="2 3">CBS 100239</strain>
    </source>
</reference>
<organism evidence="2 3">
    <name type="scientific">Tolypocladium ophioglossoides (strain CBS 100239)</name>
    <name type="common">Snaketongue truffleclub</name>
    <name type="synonym">Elaphocordyceps ophioglossoides</name>
    <dbReference type="NCBI Taxonomy" id="1163406"/>
    <lineage>
        <taxon>Eukaryota</taxon>
        <taxon>Fungi</taxon>
        <taxon>Dikarya</taxon>
        <taxon>Ascomycota</taxon>
        <taxon>Pezizomycotina</taxon>
        <taxon>Sordariomycetes</taxon>
        <taxon>Hypocreomycetidae</taxon>
        <taxon>Hypocreales</taxon>
        <taxon>Ophiocordycipitaceae</taxon>
        <taxon>Tolypocladium</taxon>
    </lineage>
</organism>
<dbReference type="EMBL" id="LFRF01000001">
    <property type="protein sequence ID" value="KND95092.1"/>
    <property type="molecule type" value="Genomic_DNA"/>
</dbReference>
<dbReference type="OrthoDB" id="10468771at2759"/>
<name>A0A0L0NLU2_TOLOC</name>
<dbReference type="Proteomes" id="UP000036947">
    <property type="component" value="Unassembled WGS sequence"/>
</dbReference>
<evidence type="ECO:0000313" key="2">
    <source>
        <dbReference type="EMBL" id="KND95092.1"/>
    </source>
</evidence>